<organism evidence="6 7">
    <name type="scientific">Clostridium paridis</name>
    <dbReference type="NCBI Taxonomy" id="2803863"/>
    <lineage>
        <taxon>Bacteria</taxon>
        <taxon>Bacillati</taxon>
        <taxon>Bacillota</taxon>
        <taxon>Clostridia</taxon>
        <taxon>Eubacteriales</taxon>
        <taxon>Clostridiaceae</taxon>
        <taxon>Clostridium</taxon>
    </lineage>
</organism>
<evidence type="ECO:0000313" key="7">
    <source>
        <dbReference type="Proteomes" id="UP000623681"/>
    </source>
</evidence>
<evidence type="ECO:0000256" key="1">
    <source>
        <dbReference type="ARBA" id="ARBA00004365"/>
    </source>
</evidence>
<dbReference type="InterPro" id="IPR013384">
    <property type="entry name" value="Flagell_FlgL"/>
</dbReference>
<name>A0A937FIR4_9CLOT</name>
<gene>
    <name evidence="6" type="primary">flgL</name>
    <name evidence="6" type="ORF">JK634_13900</name>
</gene>
<dbReference type="PANTHER" id="PTHR42792:SF1">
    <property type="entry name" value="FLAGELLAR HOOK-ASSOCIATED PROTEIN 3"/>
    <property type="match status" value="1"/>
</dbReference>
<comment type="caution">
    <text evidence="6">The sequence shown here is derived from an EMBL/GenBank/DDBJ whole genome shotgun (WGS) entry which is preliminary data.</text>
</comment>
<evidence type="ECO:0000256" key="3">
    <source>
        <dbReference type="ARBA" id="ARBA00023143"/>
    </source>
</evidence>
<feature type="domain" description="Flagellin N-terminal" evidence="4">
    <location>
        <begin position="5"/>
        <end position="140"/>
    </location>
</feature>
<dbReference type="InterPro" id="IPR001492">
    <property type="entry name" value="Flagellin"/>
</dbReference>
<keyword evidence="3" id="KW-0975">Bacterial flagellum</keyword>
<feature type="domain" description="Flagellin C-terminal" evidence="5">
    <location>
        <begin position="251"/>
        <end position="330"/>
    </location>
</feature>
<dbReference type="GO" id="GO:0071973">
    <property type="term" value="P:bacterial-type flagellum-dependent cell motility"/>
    <property type="evidence" value="ECO:0007669"/>
    <property type="project" value="InterPro"/>
</dbReference>
<evidence type="ECO:0000313" key="6">
    <source>
        <dbReference type="EMBL" id="MBL4932902.1"/>
    </source>
</evidence>
<keyword evidence="6" id="KW-0966">Cell projection</keyword>
<keyword evidence="6" id="KW-0969">Cilium</keyword>
<dbReference type="GO" id="GO:0005198">
    <property type="term" value="F:structural molecule activity"/>
    <property type="evidence" value="ECO:0007669"/>
    <property type="project" value="InterPro"/>
</dbReference>
<dbReference type="Gene3D" id="1.20.1330.10">
    <property type="entry name" value="f41 fragment of flagellin, N-terminal domain"/>
    <property type="match status" value="1"/>
</dbReference>
<keyword evidence="7" id="KW-1185">Reference proteome</keyword>
<evidence type="ECO:0000259" key="5">
    <source>
        <dbReference type="Pfam" id="PF00700"/>
    </source>
</evidence>
<evidence type="ECO:0000256" key="2">
    <source>
        <dbReference type="ARBA" id="ARBA00005709"/>
    </source>
</evidence>
<evidence type="ECO:0000259" key="4">
    <source>
        <dbReference type="Pfam" id="PF00669"/>
    </source>
</evidence>
<dbReference type="RefSeq" id="WP_202768285.1">
    <property type="nucleotide sequence ID" value="NZ_JAESWA010000023.1"/>
</dbReference>
<comment type="similarity">
    <text evidence="2">Belongs to the bacterial flagellin family.</text>
</comment>
<dbReference type="AlphaFoldDB" id="A0A937FIR4"/>
<sequence>MRVTNRMLSNNYLNDMRTNLTNMQKMQSQLSSGKEIRRPSDNPFKVARSMQLTSDMATNTQYNENIKDTINWLDATDTSLGQVNESLQRVRELMVSAGNAAFGSDERKAIKDEVNQKVSEIAQILNTNFDGRYIFGGTKTTSKPINVNTEVLSGNNTLSFAGKNGENLPTNSTDIDVQAQLDMIGTKMNVEVTQGVTMSYNVTASEVTNFTNEKGKKIDVMDLLKDIVTNLDSANPADQEKLINDNLSDLTSTVTNVLKIRAEVGAKQNRMDSAKDKNEEENFNMTDILSKTEDIDITQKMMEYSMAQTVYTAALQTSSRIIQPSLMDFLR</sequence>
<reference evidence="6" key="1">
    <citation type="submission" date="2021-01" db="EMBL/GenBank/DDBJ databases">
        <title>Genome public.</title>
        <authorList>
            <person name="Liu C."/>
            <person name="Sun Q."/>
        </authorList>
    </citation>
    <scope>NUCLEOTIDE SEQUENCE</scope>
    <source>
        <strain evidence="6">YIM B02565</strain>
    </source>
</reference>
<keyword evidence="6" id="KW-0282">Flagellum</keyword>
<proteinExistence type="inferred from homology"/>
<comment type="subcellular location">
    <subcellularLocation>
        <location evidence="1">Bacterial flagellum</location>
    </subcellularLocation>
</comment>
<dbReference type="Pfam" id="PF00669">
    <property type="entry name" value="Flagellin_N"/>
    <property type="match status" value="1"/>
</dbReference>
<dbReference type="Proteomes" id="UP000623681">
    <property type="component" value="Unassembled WGS sequence"/>
</dbReference>
<dbReference type="NCBIfam" id="TIGR02550">
    <property type="entry name" value="flagell_flgL"/>
    <property type="match status" value="1"/>
</dbReference>
<protein>
    <submittedName>
        <fullName evidence="6">Flagellar hook-associated protein FlgL</fullName>
    </submittedName>
</protein>
<dbReference type="SUPFAM" id="SSF64518">
    <property type="entry name" value="Phase 1 flagellin"/>
    <property type="match status" value="1"/>
</dbReference>
<dbReference type="Pfam" id="PF00700">
    <property type="entry name" value="Flagellin_C"/>
    <property type="match status" value="1"/>
</dbReference>
<dbReference type="InterPro" id="IPR046358">
    <property type="entry name" value="Flagellin_C"/>
</dbReference>
<dbReference type="InterPro" id="IPR001029">
    <property type="entry name" value="Flagellin_N"/>
</dbReference>
<dbReference type="GO" id="GO:0009424">
    <property type="term" value="C:bacterial-type flagellum hook"/>
    <property type="evidence" value="ECO:0007669"/>
    <property type="project" value="InterPro"/>
</dbReference>
<dbReference type="EMBL" id="JAESWA010000023">
    <property type="protein sequence ID" value="MBL4932902.1"/>
    <property type="molecule type" value="Genomic_DNA"/>
</dbReference>
<dbReference type="PANTHER" id="PTHR42792">
    <property type="entry name" value="FLAGELLIN"/>
    <property type="match status" value="1"/>
</dbReference>
<accession>A0A937FIR4</accession>